<evidence type="ECO:0000256" key="1">
    <source>
        <dbReference type="SAM" id="MobiDB-lite"/>
    </source>
</evidence>
<dbReference type="AlphaFoldDB" id="A0AAN8BUR6"/>
<dbReference type="Proteomes" id="UP001335648">
    <property type="component" value="Unassembled WGS sequence"/>
</dbReference>
<protein>
    <submittedName>
        <fullName evidence="2">Uncharacterized protein</fullName>
    </submittedName>
</protein>
<evidence type="ECO:0000313" key="2">
    <source>
        <dbReference type="EMBL" id="KAK5889843.1"/>
    </source>
</evidence>
<evidence type="ECO:0000313" key="3">
    <source>
        <dbReference type="Proteomes" id="UP001335648"/>
    </source>
</evidence>
<keyword evidence="3" id="KW-1185">Reference proteome</keyword>
<sequence>MGLGRESGAPHTPTHTGRVGGGRIALSVEVSGGERVAEVTHKPHELGGVPGGGRDRLWGARIDGGSAGWVVCWGASRVGLGGG</sequence>
<reference evidence="2 3" key="1">
    <citation type="journal article" date="2023" name="Mol. Biol. Evol.">
        <title>Genomics of Secondarily Temperate Adaptation in the Only Non-Antarctic Icefish.</title>
        <authorList>
            <person name="Rivera-Colon A.G."/>
            <person name="Rayamajhi N."/>
            <person name="Minhas B.F."/>
            <person name="Madrigal G."/>
            <person name="Bilyk K.T."/>
            <person name="Yoon V."/>
            <person name="Hune M."/>
            <person name="Gregory S."/>
            <person name="Cheng C.H.C."/>
            <person name="Catchen J.M."/>
        </authorList>
    </citation>
    <scope>NUCLEOTIDE SEQUENCE [LARGE SCALE GENOMIC DNA]</scope>
    <source>
        <strain evidence="2">JC2023a</strain>
    </source>
</reference>
<accession>A0AAN8BUR6</accession>
<name>A0AAN8BUR6_9TELE</name>
<dbReference type="EMBL" id="JAULUE010002056">
    <property type="protein sequence ID" value="KAK5889843.1"/>
    <property type="molecule type" value="Genomic_DNA"/>
</dbReference>
<gene>
    <name evidence="2" type="ORF">CesoFtcFv8_013423</name>
</gene>
<comment type="caution">
    <text evidence="2">The sequence shown here is derived from an EMBL/GenBank/DDBJ whole genome shotgun (WGS) entry which is preliminary data.</text>
</comment>
<organism evidence="2 3">
    <name type="scientific">Champsocephalus esox</name>
    <name type="common">pike icefish</name>
    <dbReference type="NCBI Taxonomy" id="159716"/>
    <lineage>
        <taxon>Eukaryota</taxon>
        <taxon>Metazoa</taxon>
        <taxon>Chordata</taxon>
        <taxon>Craniata</taxon>
        <taxon>Vertebrata</taxon>
        <taxon>Euteleostomi</taxon>
        <taxon>Actinopterygii</taxon>
        <taxon>Neopterygii</taxon>
        <taxon>Teleostei</taxon>
        <taxon>Neoteleostei</taxon>
        <taxon>Acanthomorphata</taxon>
        <taxon>Eupercaria</taxon>
        <taxon>Perciformes</taxon>
        <taxon>Notothenioidei</taxon>
        <taxon>Channichthyidae</taxon>
        <taxon>Champsocephalus</taxon>
    </lineage>
</organism>
<proteinExistence type="predicted"/>
<feature type="region of interest" description="Disordered" evidence="1">
    <location>
        <begin position="1"/>
        <end position="22"/>
    </location>
</feature>